<keyword evidence="4 6" id="KW-1133">Transmembrane helix</keyword>
<evidence type="ECO:0000256" key="4">
    <source>
        <dbReference type="ARBA" id="ARBA00022989"/>
    </source>
</evidence>
<evidence type="ECO:0000256" key="3">
    <source>
        <dbReference type="ARBA" id="ARBA00022692"/>
    </source>
</evidence>
<keyword evidence="8" id="KW-1185">Reference proteome</keyword>
<evidence type="ECO:0000256" key="5">
    <source>
        <dbReference type="ARBA" id="ARBA00023136"/>
    </source>
</evidence>
<dbReference type="RefSeq" id="WP_204939262.1">
    <property type="nucleotide sequence ID" value="NZ_BAAAUM010000001.1"/>
</dbReference>
<proteinExistence type="predicted"/>
<reference evidence="7" key="1">
    <citation type="journal article" date="2014" name="Int. J. Syst. Evol. Microbiol.">
        <title>Complete genome sequence of Corynebacterium casei LMG S-19264T (=DSM 44701T), isolated from a smear-ripened cheese.</title>
        <authorList>
            <consortium name="US DOE Joint Genome Institute (JGI-PGF)"/>
            <person name="Walter F."/>
            <person name="Albersmeier A."/>
            <person name="Kalinowski J."/>
            <person name="Ruckert C."/>
        </authorList>
    </citation>
    <scope>NUCLEOTIDE SEQUENCE</scope>
    <source>
        <strain evidence="7">VKM Ac-1958</strain>
    </source>
</reference>
<evidence type="ECO:0008006" key="9">
    <source>
        <dbReference type="Google" id="ProtNLM"/>
    </source>
</evidence>
<keyword evidence="5 6" id="KW-0472">Membrane</keyword>
<evidence type="ECO:0000256" key="1">
    <source>
        <dbReference type="ARBA" id="ARBA00004236"/>
    </source>
</evidence>
<keyword evidence="2" id="KW-1003">Cell membrane</keyword>
<dbReference type="InterPro" id="IPR022781">
    <property type="entry name" value="Flagellar_biosynth_FliO"/>
</dbReference>
<dbReference type="Pfam" id="PF04347">
    <property type="entry name" value="FliO"/>
    <property type="match status" value="1"/>
</dbReference>
<accession>A0A9W6HSM7</accession>
<dbReference type="Proteomes" id="UP001142325">
    <property type="component" value="Unassembled WGS sequence"/>
</dbReference>
<evidence type="ECO:0000313" key="7">
    <source>
        <dbReference type="EMBL" id="GLK01630.1"/>
    </source>
</evidence>
<dbReference type="GO" id="GO:0016020">
    <property type="term" value="C:membrane"/>
    <property type="evidence" value="ECO:0007669"/>
    <property type="project" value="InterPro"/>
</dbReference>
<comment type="subcellular location">
    <subcellularLocation>
        <location evidence="1">Cell membrane</location>
    </subcellularLocation>
</comment>
<dbReference type="AlphaFoldDB" id="A0A9W6HSM7"/>
<evidence type="ECO:0000256" key="6">
    <source>
        <dbReference type="SAM" id="Phobius"/>
    </source>
</evidence>
<name>A0A9W6HSM7_9MICO</name>
<gene>
    <name evidence="7" type="ORF">GCM10017596_13450</name>
</gene>
<reference evidence="7" key="2">
    <citation type="submission" date="2023-01" db="EMBL/GenBank/DDBJ databases">
        <authorList>
            <person name="Sun Q."/>
            <person name="Evtushenko L."/>
        </authorList>
    </citation>
    <scope>NUCLEOTIDE SEQUENCE</scope>
    <source>
        <strain evidence="7">VKM Ac-1958</strain>
    </source>
</reference>
<comment type="caution">
    <text evidence="7">The sequence shown here is derived from an EMBL/GenBank/DDBJ whole genome shotgun (WGS) entry which is preliminary data.</text>
</comment>
<evidence type="ECO:0000256" key="2">
    <source>
        <dbReference type="ARBA" id="ARBA00022475"/>
    </source>
</evidence>
<dbReference type="GO" id="GO:0044781">
    <property type="term" value="P:bacterial-type flagellum organization"/>
    <property type="evidence" value="ECO:0007669"/>
    <property type="project" value="InterPro"/>
</dbReference>
<keyword evidence="3 6" id="KW-0812">Transmembrane</keyword>
<protein>
    <recommendedName>
        <fullName evidence="9">Flagellar biosynthesis protein FliO</fullName>
    </recommendedName>
</protein>
<evidence type="ECO:0000313" key="8">
    <source>
        <dbReference type="Proteomes" id="UP001142325"/>
    </source>
</evidence>
<feature type="transmembrane region" description="Helical" evidence="6">
    <location>
        <begin position="6"/>
        <end position="25"/>
    </location>
</feature>
<sequence length="151" mass="15937">MDEILVVVRVVVSLAAVLGLMLWLGRRLQKGQNTRNNPLAGLVPAKLAERFVPSGPARPRARAQAAEKITVVARAGLGGRAQLVVAEFGGVRYVLGVTERDIQVVDTLGVPAEVSAEQPAEAIVTATPDVVGERRAARLARFEGIAAAARQ</sequence>
<dbReference type="EMBL" id="BSET01000001">
    <property type="protein sequence ID" value="GLK01630.1"/>
    <property type="molecule type" value="Genomic_DNA"/>
</dbReference>
<organism evidence="7 8">
    <name type="scientific">Microbacterium keratanolyticum</name>
    <dbReference type="NCBI Taxonomy" id="67574"/>
    <lineage>
        <taxon>Bacteria</taxon>
        <taxon>Bacillati</taxon>
        <taxon>Actinomycetota</taxon>
        <taxon>Actinomycetes</taxon>
        <taxon>Micrococcales</taxon>
        <taxon>Microbacteriaceae</taxon>
        <taxon>Microbacterium</taxon>
    </lineage>
</organism>